<organism evidence="1 2">
    <name type="scientific">Aeromicrobium marinum DSM 15272</name>
    <dbReference type="NCBI Taxonomy" id="585531"/>
    <lineage>
        <taxon>Bacteria</taxon>
        <taxon>Bacillati</taxon>
        <taxon>Actinomycetota</taxon>
        <taxon>Actinomycetes</taxon>
        <taxon>Propionibacteriales</taxon>
        <taxon>Nocardioidaceae</taxon>
        <taxon>Aeromicrobium</taxon>
    </lineage>
</organism>
<dbReference type="OrthoDB" id="3788482at2"/>
<dbReference type="Proteomes" id="UP000003111">
    <property type="component" value="Unassembled WGS sequence"/>
</dbReference>
<comment type="caution">
    <text evidence="1">The sequence shown here is derived from an EMBL/GenBank/DDBJ whole genome shotgun (WGS) entry which is preliminary data.</text>
</comment>
<evidence type="ECO:0000313" key="2">
    <source>
        <dbReference type="Proteomes" id="UP000003111"/>
    </source>
</evidence>
<evidence type="ECO:0008006" key="3">
    <source>
        <dbReference type="Google" id="ProtNLM"/>
    </source>
</evidence>
<sequence length="127" mass="13659">MRTAAGMMLVAVALTACSTGTDAPAEDPDRAGDTTCQLVRAGIDAFNTGDVDGTIELFREALEPARDYADLSDDPVADDLLEAVQYYADLPADEYVEAFRTSEEFRRYQAITLGQCETAPVDDAVPT</sequence>
<dbReference type="HOGENOM" id="CLU_1965868_0_0_11"/>
<protein>
    <recommendedName>
        <fullName evidence="3">Lipoprotein</fullName>
    </recommendedName>
</protein>
<proteinExistence type="predicted"/>
<dbReference type="PROSITE" id="PS51257">
    <property type="entry name" value="PROKAR_LIPOPROTEIN"/>
    <property type="match status" value="1"/>
</dbReference>
<reference evidence="1" key="1">
    <citation type="submission" date="2010-08" db="EMBL/GenBank/DDBJ databases">
        <authorList>
            <person name="Muzny D."/>
            <person name="Qin X."/>
            <person name="Buhay C."/>
            <person name="Dugan-Rocha S."/>
            <person name="Ding Y."/>
            <person name="Chen G."/>
            <person name="Hawes A."/>
            <person name="Holder M."/>
            <person name="Jhangiani S."/>
            <person name="Johnson A."/>
            <person name="Khan Z."/>
            <person name="Li Z."/>
            <person name="Liu W."/>
            <person name="Liu X."/>
            <person name="Perez L."/>
            <person name="Shen H."/>
            <person name="Wang Q."/>
            <person name="Watt J."/>
            <person name="Xi L."/>
            <person name="Xin Y."/>
            <person name="Zhou J."/>
            <person name="Deng J."/>
            <person name="Jiang H."/>
            <person name="Liu Y."/>
            <person name="Qu J."/>
            <person name="Song X.-Z."/>
            <person name="Zhang L."/>
            <person name="Villasana D."/>
            <person name="Johnson A."/>
            <person name="Liu J."/>
            <person name="Liyanage D."/>
            <person name="Lorensuhewa L."/>
            <person name="Robinson T."/>
            <person name="Song A."/>
            <person name="Song B.-B."/>
            <person name="Dinh H."/>
            <person name="Thornton R."/>
            <person name="Coyle M."/>
            <person name="Francisco L."/>
            <person name="Jackson L."/>
            <person name="Javaid M."/>
            <person name="Korchina V."/>
            <person name="Kovar C."/>
            <person name="Mata R."/>
            <person name="Mathew T."/>
            <person name="Ngo R."/>
            <person name="Nguyen L."/>
            <person name="Nguyen N."/>
            <person name="Okwuonu G."/>
            <person name="Ongeri F."/>
            <person name="Pham C."/>
            <person name="Simmons D."/>
            <person name="Wilczek-Boney K."/>
            <person name="Hale W."/>
            <person name="Jakkamsetti A."/>
            <person name="Pham P."/>
            <person name="Ruth R."/>
            <person name="San Lucas F."/>
            <person name="Warren J."/>
            <person name="Zhang J."/>
            <person name="Zhao Z."/>
            <person name="Zhou C."/>
            <person name="Zhu D."/>
            <person name="Lee S."/>
            <person name="Bess C."/>
            <person name="Blankenburg K."/>
            <person name="Forbes L."/>
            <person name="Fu Q."/>
            <person name="Gubbala S."/>
            <person name="Hirani K."/>
            <person name="Jayaseelan J.C."/>
            <person name="Lara F."/>
            <person name="Munidasa M."/>
            <person name="Palculict T."/>
            <person name="Patil S."/>
            <person name="Pu L.-L."/>
            <person name="Saada N."/>
            <person name="Tang L."/>
            <person name="Weissenberger G."/>
            <person name="Zhu Y."/>
            <person name="Hemphill L."/>
            <person name="Shang Y."/>
            <person name="Youmans B."/>
            <person name="Ayvaz T."/>
            <person name="Ross M."/>
            <person name="Santibanez J."/>
            <person name="Aqrawi P."/>
            <person name="Gross S."/>
            <person name="Joshi V."/>
            <person name="Fowler G."/>
            <person name="Nazareth L."/>
            <person name="Reid J."/>
            <person name="Worley K."/>
            <person name="Petrosino J."/>
            <person name="Highlander S."/>
            <person name="Gibbs R."/>
        </authorList>
    </citation>
    <scope>NUCLEOTIDE SEQUENCE [LARGE SCALE GENOMIC DNA]</scope>
    <source>
        <strain evidence="1">DSM 15272</strain>
    </source>
</reference>
<evidence type="ECO:0000313" key="1">
    <source>
        <dbReference type="EMBL" id="EFQ84123.1"/>
    </source>
</evidence>
<dbReference type="EMBL" id="ACLF03000003">
    <property type="protein sequence ID" value="EFQ84123.1"/>
    <property type="molecule type" value="Genomic_DNA"/>
</dbReference>
<dbReference type="RefSeq" id="WP_007077861.1">
    <property type="nucleotide sequence ID" value="NZ_CM001024.1"/>
</dbReference>
<dbReference type="STRING" id="585531.HMPREF0063_10839"/>
<dbReference type="AlphaFoldDB" id="E2SA49"/>
<gene>
    <name evidence="1" type="ORF">HMPREF0063_10839</name>
</gene>
<keyword evidence="2" id="KW-1185">Reference proteome</keyword>
<name>E2SA49_9ACTN</name>
<accession>E2SA49</accession>